<feature type="compositionally biased region" description="Polar residues" evidence="1">
    <location>
        <begin position="123"/>
        <end position="133"/>
    </location>
</feature>
<accession>Q0V2A9</accession>
<dbReference type="KEGG" id="pno:SNOG_01855"/>
<sequence length="412" mass="44650">MATSILRHPLRRADGCHTSSTYQHRGQASFVSGVVGWHANAVHKRSLSSSAYNSATLPTTTSTPKSAHASLAMKKSAMCSRKVKAHIFPNHKRSAKQPNTRASNRVMSMESLTARLALVPNKTTKSPISSCPGTETRARMTSPATNVTRSLGTSDGEDPAHAIPAADEHLDTIPEAIVKPDSVIETIPNVLTTPDFNTEGMINGAVWLVLEDRDVGEGTGGDEDCDNDENYGSDEKSDCDHQRHHHPHPLQASAIQATGKRKDIELQGHQASNSRCTRVGLPPLSVTPAPGTALGLLGPSSVPTAFLSTYTNEVKIARIEPYGVPEVPAYARSSMSSWFHSPANSSIQGTVQGLPLPTRRRRTHQVEPRPFARNKNEITPHNKPEVPKEGPTPWVKRLPMYKAVVMSGFDKK</sequence>
<gene>
    <name evidence="2" type="ORF">SNOG_01855</name>
</gene>
<feature type="compositionally biased region" description="Basic and acidic residues" evidence="1">
    <location>
        <begin position="374"/>
        <end position="388"/>
    </location>
</feature>
<dbReference type="AlphaFoldDB" id="Q0V2A9"/>
<feature type="region of interest" description="Disordered" evidence="1">
    <location>
        <begin position="218"/>
        <end position="254"/>
    </location>
</feature>
<dbReference type="GeneID" id="5969330"/>
<feature type="region of interest" description="Disordered" evidence="1">
    <location>
        <begin position="123"/>
        <end position="157"/>
    </location>
</feature>
<evidence type="ECO:0000313" key="3">
    <source>
        <dbReference type="Proteomes" id="UP000001055"/>
    </source>
</evidence>
<dbReference type="VEuPathDB" id="FungiDB:JI435_427240"/>
<protein>
    <submittedName>
        <fullName evidence="2">Uncharacterized protein</fullName>
    </submittedName>
</protein>
<reference evidence="3" key="1">
    <citation type="journal article" date="2007" name="Plant Cell">
        <title>Dothideomycete-plant interactions illuminated by genome sequencing and EST analysis of the wheat pathogen Stagonospora nodorum.</title>
        <authorList>
            <person name="Hane J.K."/>
            <person name="Lowe R.G."/>
            <person name="Solomon P.S."/>
            <person name="Tan K.C."/>
            <person name="Schoch C.L."/>
            <person name="Spatafora J.W."/>
            <person name="Crous P.W."/>
            <person name="Kodira C."/>
            <person name="Birren B.W."/>
            <person name="Galagan J.E."/>
            <person name="Torriani S.F."/>
            <person name="McDonald B.A."/>
            <person name="Oliver R.P."/>
        </authorList>
    </citation>
    <scope>NUCLEOTIDE SEQUENCE [LARGE SCALE GENOMIC DNA]</scope>
    <source>
        <strain evidence="3">SN15 / ATCC MYA-4574 / FGSC 10173</strain>
    </source>
</reference>
<feature type="compositionally biased region" description="Polar residues" evidence="1">
    <location>
        <begin position="142"/>
        <end position="153"/>
    </location>
</feature>
<dbReference type="InParanoid" id="Q0V2A9"/>
<evidence type="ECO:0000256" key="1">
    <source>
        <dbReference type="SAM" id="MobiDB-lite"/>
    </source>
</evidence>
<feature type="compositionally biased region" description="Acidic residues" evidence="1">
    <location>
        <begin position="220"/>
        <end position="232"/>
    </location>
</feature>
<organism evidence="2 3">
    <name type="scientific">Phaeosphaeria nodorum (strain SN15 / ATCC MYA-4574 / FGSC 10173)</name>
    <name type="common">Glume blotch fungus</name>
    <name type="synonym">Parastagonospora nodorum</name>
    <dbReference type="NCBI Taxonomy" id="321614"/>
    <lineage>
        <taxon>Eukaryota</taxon>
        <taxon>Fungi</taxon>
        <taxon>Dikarya</taxon>
        <taxon>Ascomycota</taxon>
        <taxon>Pezizomycotina</taxon>
        <taxon>Dothideomycetes</taxon>
        <taxon>Pleosporomycetidae</taxon>
        <taxon>Pleosporales</taxon>
        <taxon>Pleosporineae</taxon>
        <taxon>Phaeosphaeriaceae</taxon>
        <taxon>Parastagonospora</taxon>
    </lineage>
</organism>
<proteinExistence type="predicted"/>
<name>Q0V2A9_PHANO</name>
<feature type="region of interest" description="Disordered" evidence="1">
    <location>
        <begin position="361"/>
        <end position="393"/>
    </location>
</feature>
<evidence type="ECO:0000313" key="2">
    <source>
        <dbReference type="EMBL" id="EAT90067.1"/>
    </source>
</evidence>
<dbReference type="RefSeq" id="XP_001792480.1">
    <property type="nucleotide sequence ID" value="XM_001792428.1"/>
</dbReference>
<dbReference type="EMBL" id="CH445327">
    <property type="protein sequence ID" value="EAT90067.1"/>
    <property type="molecule type" value="Genomic_DNA"/>
</dbReference>
<dbReference type="Proteomes" id="UP000001055">
    <property type="component" value="Unassembled WGS sequence"/>
</dbReference>
<dbReference type="HOGENOM" id="CLU_667489_0_0_1"/>